<reference evidence="1 2" key="1">
    <citation type="submission" date="2015-04" db="EMBL/GenBank/DDBJ databases">
        <title>Lasius niger genome sequencing.</title>
        <authorList>
            <person name="Konorov E.A."/>
            <person name="Nikitin M.A."/>
            <person name="Kirill M.V."/>
            <person name="Chang P."/>
        </authorList>
    </citation>
    <scope>NUCLEOTIDE SEQUENCE [LARGE SCALE GENOMIC DNA]</scope>
    <source>
        <tissue evidence="1">Whole</tissue>
    </source>
</reference>
<name>A0A0J7KI27_LASNI</name>
<dbReference type="SUPFAM" id="SSF57756">
    <property type="entry name" value="Retrovirus zinc finger-like domains"/>
    <property type="match status" value="1"/>
</dbReference>
<dbReference type="GO" id="GO:0008270">
    <property type="term" value="F:zinc ion binding"/>
    <property type="evidence" value="ECO:0007669"/>
    <property type="project" value="InterPro"/>
</dbReference>
<dbReference type="PaxDb" id="67767-A0A0J7KI27"/>
<evidence type="ECO:0000313" key="2">
    <source>
        <dbReference type="Proteomes" id="UP000036403"/>
    </source>
</evidence>
<sequence>MNRQDLEGLTLKELQEETRRCGITPIPKTIKLCIDAIMKFYEKECRLKRRRSLYPTGVSSFAHSVSLNVAPRTALFSISTGQAVKLLASQLPAFGGTEDKDVEIWIQKVENVSEIHAVADEVSLLAATKAITKRFKRRILFYMVMQKVEARCWNFNKETFQESALDKLTLMQSLKLPERETIHLLIDGISNNALRGTGTALKVESVDEFLEQMHLITTSFSSRKTNIVVKPDKVKNPGNLEVTSDKDTSSQKPNKDLYCVYCRAKGHIRTDCYKQEKRAVPPIPPI</sequence>
<protein>
    <recommendedName>
        <fullName evidence="3">CCHC-type domain-containing protein</fullName>
    </recommendedName>
</protein>
<gene>
    <name evidence="1" type="ORF">RF55_10381</name>
</gene>
<dbReference type="GO" id="GO:0003676">
    <property type="term" value="F:nucleic acid binding"/>
    <property type="evidence" value="ECO:0007669"/>
    <property type="project" value="InterPro"/>
</dbReference>
<keyword evidence="2" id="KW-1185">Reference proteome</keyword>
<accession>A0A0J7KI27</accession>
<dbReference type="Gene3D" id="4.10.60.10">
    <property type="entry name" value="Zinc finger, CCHC-type"/>
    <property type="match status" value="1"/>
</dbReference>
<dbReference type="InterPro" id="IPR036875">
    <property type="entry name" value="Znf_CCHC_sf"/>
</dbReference>
<dbReference type="EMBL" id="LBMM01007234">
    <property type="protein sequence ID" value="KMQ89922.1"/>
    <property type="molecule type" value="Genomic_DNA"/>
</dbReference>
<dbReference type="AlphaFoldDB" id="A0A0J7KI27"/>
<organism evidence="1 2">
    <name type="scientific">Lasius niger</name>
    <name type="common">Black garden ant</name>
    <dbReference type="NCBI Taxonomy" id="67767"/>
    <lineage>
        <taxon>Eukaryota</taxon>
        <taxon>Metazoa</taxon>
        <taxon>Ecdysozoa</taxon>
        <taxon>Arthropoda</taxon>
        <taxon>Hexapoda</taxon>
        <taxon>Insecta</taxon>
        <taxon>Pterygota</taxon>
        <taxon>Neoptera</taxon>
        <taxon>Endopterygota</taxon>
        <taxon>Hymenoptera</taxon>
        <taxon>Apocrita</taxon>
        <taxon>Aculeata</taxon>
        <taxon>Formicoidea</taxon>
        <taxon>Formicidae</taxon>
        <taxon>Formicinae</taxon>
        <taxon>Lasius</taxon>
        <taxon>Lasius</taxon>
    </lineage>
</organism>
<evidence type="ECO:0000313" key="1">
    <source>
        <dbReference type="EMBL" id="KMQ89922.1"/>
    </source>
</evidence>
<comment type="caution">
    <text evidence="1">The sequence shown here is derived from an EMBL/GenBank/DDBJ whole genome shotgun (WGS) entry which is preliminary data.</text>
</comment>
<dbReference type="Proteomes" id="UP000036403">
    <property type="component" value="Unassembled WGS sequence"/>
</dbReference>
<proteinExistence type="predicted"/>
<dbReference type="OrthoDB" id="7555263at2759"/>
<evidence type="ECO:0008006" key="3">
    <source>
        <dbReference type="Google" id="ProtNLM"/>
    </source>
</evidence>